<dbReference type="EMBL" id="CP016094">
    <property type="protein sequence ID" value="AOS45460.1"/>
    <property type="molecule type" value="Genomic_DNA"/>
</dbReference>
<proteinExistence type="predicted"/>
<dbReference type="AlphaFoldDB" id="A0A1D8AX60"/>
<gene>
    <name evidence="1" type="ORF">Verru16b_02541</name>
</gene>
<organism evidence="1 2">
    <name type="scientific">Lacunisphaera limnophila</name>
    <dbReference type="NCBI Taxonomy" id="1838286"/>
    <lineage>
        <taxon>Bacteria</taxon>
        <taxon>Pseudomonadati</taxon>
        <taxon>Verrucomicrobiota</taxon>
        <taxon>Opitutia</taxon>
        <taxon>Opitutales</taxon>
        <taxon>Opitutaceae</taxon>
        <taxon>Lacunisphaera</taxon>
    </lineage>
</organism>
<accession>A0A1D8AX60</accession>
<dbReference type="KEGG" id="obg:Verru16b_02541"/>
<evidence type="ECO:0000313" key="2">
    <source>
        <dbReference type="Proteomes" id="UP000095228"/>
    </source>
</evidence>
<sequence>MNQFVTFGHQVIQLFHHGFSLLQSEFEGYSEAYRYLIARFLRNRVRIKWREVMVNEGIDQLPERPFVGFCATLCNQPLQLTGCNLQVAIMKKRFQRQLDLLENEQVPANSTIGFV</sequence>
<protein>
    <submittedName>
        <fullName evidence="1">Uncharacterized protein</fullName>
    </submittedName>
</protein>
<reference evidence="1 2" key="1">
    <citation type="submission" date="2016-06" db="EMBL/GenBank/DDBJ databases">
        <title>Three novel species with peptidoglycan cell walls form the new genus Lacunisphaera gen. nov. in the family Opitutaceae of the verrucomicrobial subdivision 4.</title>
        <authorList>
            <person name="Rast P."/>
            <person name="Gloeckner I."/>
            <person name="Jogler M."/>
            <person name="Boedeker C."/>
            <person name="Jeske O."/>
            <person name="Wiegand S."/>
            <person name="Reinhardt R."/>
            <person name="Schumann P."/>
            <person name="Rohde M."/>
            <person name="Spring S."/>
            <person name="Gloeckner F.O."/>
            <person name="Jogler C."/>
        </authorList>
    </citation>
    <scope>NUCLEOTIDE SEQUENCE [LARGE SCALE GENOMIC DNA]</scope>
    <source>
        <strain evidence="1 2">IG16b</strain>
    </source>
</reference>
<name>A0A1D8AX60_9BACT</name>
<evidence type="ECO:0000313" key="1">
    <source>
        <dbReference type="EMBL" id="AOS45460.1"/>
    </source>
</evidence>
<dbReference type="Proteomes" id="UP000095228">
    <property type="component" value="Chromosome"/>
</dbReference>
<keyword evidence="2" id="KW-1185">Reference proteome</keyword>